<keyword evidence="1" id="KW-0175">Coiled coil</keyword>
<feature type="region of interest" description="Disordered" evidence="2">
    <location>
        <begin position="159"/>
        <end position="184"/>
    </location>
</feature>
<evidence type="ECO:0000313" key="4">
    <source>
        <dbReference type="Proteomes" id="UP000723463"/>
    </source>
</evidence>
<feature type="compositionally biased region" description="Basic and acidic residues" evidence="2">
    <location>
        <begin position="159"/>
        <end position="176"/>
    </location>
</feature>
<evidence type="ECO:0000256" key="2">
    <source>
        <dbReference type="SAM" id="MobiDB-lite"/>
    </source>
</evidence>
<evidence type="ECO:0000313" key="3">
    <source>
        <dbReference type="EMBL" id="KAF9538435.1"/>
    </source>
</evidence>
<sequence length="281" mass="33026">MDQQLHILADLLTETVLLPRETIVDSSPFLSSNRLELYDQDPVVCVQILREERRRILERRQGVEIEQMKQETTQALLKVEETKVQNVELALDTLAIAPESLAPLSHSRTKLLDDLGNILSKIRGLLETVHIQFEEELEFQQRQRQLEREQQMEIRLHQWDQEQDDHGKEEMEKNEVGGDNGVRGRSKDAVLATIDRLHVLQQTQEQQQQQEKGLQQQETRTKTPVAIDIFQMHGLMDLYDREPEKCIELLRVEHARLAARRDELELEYERQRTALLMTMQR</sequence>
<dbReference type="EMBL" id="JAAAXW010000307">
    <property type="protein sequence ID" value="KAF9538435.1"/>
    <property type="molecule type" value="Genomic_DNA"/>
</dbReference>
<dbReference type="AlphaFoldDB" id="A0A9P6JYU2"/>
<name>A0A9P6JYU2_9FUNG</name>
<organism evidence="3 4">
    <name type="scientific">Mortierella hygrophila</name>
    <dbReference type="NCBI Taxonomy" id="979708"/>
    <lineage>
        <taxon>Eukaryota</taxon>
        <taxon>Fungi</taxon>
        <taxon>Fungi incertae sedis</taxon>
        <taxon>Mucoromycota</taxon>
        <taxon>Mortierellomycotina</taxon>
        <taxon>Mortierellomycetes</taxon>
        <taxon>Mortierellales</taxon>
        <taxon>Mortierellaceae</taxon>
        <taxon>Mortierella</taxon>
    </lineage>
</organism>
<dbReference type="Proteomes" id="UP000723463">
    <property type="component" value="Unassembled WGS sequence"/>
</dbReference>
<keyword evidence="4" id="KW-1185">Reference proteome</keyword>
<accession>A0A9P6JYU2</accession>
<gene>
    <name evidence="3" type="ORF">EC957_006760</name>
</gene>
<comment type="caution">
    <text evidence="3">The sequence shown here is derived from an EMBL/GenBank/DDBJ whole genome shotgun (WGS) entry which is preliminary data.</text>
</comment>
<proteinExistence type="predicted"/>
<reference evidence="3" key="1">
    <citation type="journal article" date="2020" name="Fungal Divers.">
        <title>Resolving the Mortierellaceae phylogeny through synthesis of multi-gene phylogenetics and phylogenomics.</title>
        <authorList>
            <person name="Vandepol N."/>
            <person name="Liber J."/>
            <person name="Desiro A."/>
            <person name="Na H."/>
            <person name="Kennedy M."/>
            <person name="Barry K."/>
            <person name="Grigoriev I.V."/>
            <person name="Miller A.N."/>
            <person name="O'Donnell K."/>
            <person name="Stajich J.E."/>
            <person name="Bonito G."/>
        </authorList>
    </citation>
    <scope>NUCLEOTIDE SEQUENCE</scope>
    <source>
        <strain evidence="3">NRRL 2591</strain>
    </source>
</reference>
<protein>
    <submittedName>
        <fullName evidence="3">Uncharacterized protein</fullName>
    </submittedName>
</protein>
<evidence type="ECO:0000256" key="1">
    <source>
        <dbReference type="SAM" id="Coils"/>
    </source>
</evidence>
<feature type="coiled-coil region" evidence="1">
    <location>
        <begin position="247"/>
        <end position="274"/>
    </location>
</feature>